<comment type="similarity">
    <text evidence="2">Belongs to the CDP-alcohol phosphatidyltransferase class-I family.</text>
</comment>
<accession>A0A382FI40</accession>
<dbReference type="InterPro" id="IPR050324">
    <property type="entry name" value="CDP-alcohol_PTase-I"/>
</dbReference>
<sequence>MTPVFILLLFVEIPYANLFALLIFIIASITDAYDGYFARKHKMVTPEGMFLDPLADKILVSSAFISFAILGIVEYWMIILILFRDLFVTGLRMAMVRKGLSMVTSNIAKAKTAIQIGIIIFILLFLGLRGLPVTGIKWLLEFISWKEVIYYLMLGVTLFTSITGFSYLYDNRLTIKRFLN</sequence>
<comment type="subcellular location">
    <subcellularLocation>
        <location evidence="1">Membrane</location>
        <topology evidence="1">Multi-pass membrane protein</topology>
    </subcellularLocation>
</comment>
<feature type="transmembrane region" description="Helical" evidence="11">
    <location>
        <begin position="148"/>
        <end position="169"/>
    </location>
</feature>
<reference evidence="12" key="1">
    <citation type="submission" date="2018-05" db="EMBL/GenBank/DDBJ databases">
        <authorList>
            <person name="Lanie J.A."/>
            <person name="Ng W.-L."/>
            <person name="Kazmierczak K.M."/>
            <person name="Andrzejewski T.M."/>
            <person name="Davidsen T.M."/>
            <person name="Wayne K.J."/>
            <person name="Tettelin H."/>
            <person name="Glass J.I."/>
            <person name="Rusch D."/>
            <person name="Podicherti R."/>
            <person name="Tsui H.-C.T."/>
            <person name="Winkler M.E."/>
        </authorList>
    </citation>
    <scope>NUCLEOTIDE SEQUENCE</scope>
</reference>
<evidence type="ECO:0000313" key="12">
    <source>
        <dbReference type="EMBL" id="SVB62766.1"/>
    </source>
</evidence>
<feature type="transmembrane region" description="Helical" evidence="11">
    <location>
        <begin position="108"/>
        <end position="128"/>
    </location>
</feature>
<evidence type="ECO:0000256" key="4">
    <source>
        <dbReference type="ARBA" id="ARBA00022679"/>
    </source>
</evidence>
<evidence type="ECO:0000256" key="5">
    <source>
        <dbReference type="ARBA" id="ARBA00022692"/>
    </source>
</evidence>
<evidence type="ECO:0008006" key="13">
    <source>
        <dbReference type="Google" id="ProtNLM"/>
    </source>
</evidence>
<evidence type="ECO:0000256" key="7">
    <source>
        <dbReference type="ARBA" id="ARBA00023098"/>
    </source>
</evidence>
<keyword evidence="6 11" id="KW-1133">Transmembrane helix</keyword>
<evidence type="ECO:0000256" key="2">
    <source>
        <dbReference type="ARBA" id="ARBA00010441"/>
    </source>
</evidence>
<dbReference type="PIRSF" id="PIRSF000847">
    <property type="entry name" value="Phos_ph_gly_syn"/>
    <property type="match status" value="1"/>
</dbReference>
<dbReference type="EMBL" id="UINC01050146">
    <property type="protein sequence ID" value="SVB62766.1"/>
    <property type="molecule type" value="Genomic_DNA"/>
</dbReference>
<keyword evidence="4" id="KW-0808">Transferase</keyword>
<evidence type="ECO:0000256" key="1">
    <source>
        <dbReference type="ARBA" id="ARBA00004141"/>
    </source>
</evidence>
<feature type="transmembrane region" description="Helical" evidence="11">
    <location>
        <begin position="7"/>
        <end position="29"/>
    </location>
</feature>
<protein>
    <recommendedName>
        <fullName evidence="13">CDP-diacylglycerol--glycerol-3-phosphate 3-phosphatidyltransferase</fullName>
    </recommendedName>
</protein>
<dbReference type="InterPro" id="IPR000462">
    <property type="entry name" value="CDP-OH_P_trans"/>
</dbReference>
<name>A0A382FI40_9ZZZZ</name>
<keyword evidence="5 11" id="KW-0812">Transmembrane</keyword>
<dbReference type="InterPro" id="IPR048254">
    <property type="entry name" value="CDP_ALCOHOL_P_TRANSF_CS"/>
</dbReference>
<evidence type="ECO:0000256" key="6">
    <source>
        <dbReference type="ARBA" id="ARBA00022989"/>
    </source>
</evidence>
<evidence type="ECO:0000256" key="10">
    <source>
        <dbReference type="ARBA" id="ARBA00023264"/>
    </source>
</evidence>
<keyword evidence="9" id="KW-0594">Phospholipid biosynthesis</keyword>
<keyword evidence="8 11" id="KW-0472">Membrane</keyword>
<dbReference type="Pfam" id="PF01066">
    <property type="entry name" value="CDP-OH_P_transf"/>
    <property type="match status" value="1"/>
</dbReference>
<evidence type="ECO:0000256" key="11">
    <source>
        <dbReference type="SAM" id="Phobius"/>
    </source>
</evidence>
<dbReference type="InterPro" id="IPR043130">
    <property type="entry name" value="CDP-OH_PTrfase_TM_dom"/>
</dbReference>
<proteinExistence type="inferred from homology"/>
<dbReference type="PROSITE" id="PS00379">
    <property type="entry name" value="CDP_ALCOHOL_P_TRANSF"/>
    <property type="match status" value="1"/>
</dbReference>
<keyword evidence="3" id="KW-0444">Lipid biosynthesis</keyword>
<dbReference type="GO" id="GO:0008444">
    <property type="term" value="F:CDP-diacylglycerol-glycerol-3-phosphate 3-phosphatidyltransferase activity"/>
    <property type="evidence" value="ECO:0007669"/>
    <property type="project" value="InterPro"/>
</dbReference>
<organism evidence="12">
    <name type="scientific">marine metagenome</name>
    <dbReference type="NCBI Taxonomy" id="408172"/>
    <lineage>
        <taxon>unclassified sequences</taxon>
        <taxon>metagenomes</taxon>
        <taxon>ecological metagenomes</taxon>
    </lineage>
</organism>
<gene>
    <name evidence="12" type="ORF">METZ01_LOCUS215620</name>
</gene>
<dbReference type="GO" id="GO:0046474">
    <property type="term" value="P:glycerophospholipid biosynthetic process"/>
    <property type="evidence" value="ECO:0007669"/>
    <property type="project" value="TreeGrafter"/>
</dbReference>
<dbReference type="PANTHER" id="PTHR14269:SF62">
    <property type="entry name" value="CDP-DIACYLGLYCEROL--GLYCEROL-3-PHOSPHATE 3-PHOSPHATIDYLTRANSFERASE 1, CHLOROPLASTIC"/>
    <property type="match status" value="1"/>
</dbReference>
<evidence type="ECO:0000256" key="9">
    <source>
        <dbReference type="ARBA" id="ARBA00023209"/>
    </source>
</evidence>
<evidence type="ECO:0000256" key="8">
    <source>
        <dbReference type="ARBA" id="ARBA00023136"/>
    </source>
</evidence>
<dbReference type="AlphaFoldDB" id="A0A382FI40"/>
<evidence type="ECO:0000256" key="3">
    <source>
        <dbReference type="ARBA" id="ARBA00022516"/>
    </source>
</evidence>
<dbReference type="PANTHER" id="PTHR14269">
    <property type="entry name" value="CDP-DIACYLGLYCEROL--GLYCEROL-3-PHOSPHATE 3-PHOSPHATIDYLTRANSFERASE-RELATED"/>
    <property type="match status" value="1"/>
</dbReference>
<dbReference type="InterPro" id="IPR004570">
    <property type="entry name" value="Phosphatidylglycerol_P_synth"/>
</dbReference>
<dbReference type="GO" id="GO:0016020">
    <property type="term" value="C:membrane"/>
    <property type="evidence" value="ECO:0007669"/>
    <property type="project" value="UniProtKB-SubCell"/>
</dbReference>
<feature type="transmembrane region" description="Helical" evidence="11">
    <location>
        <begin position="58"/>
        <end position="87"/>
    </location>
</feature>
<keyword evidence="7" id="KW-0443">Lipid metabolism</keyword>
<keyword evidence="10" id="KW-1208">Phospholipid metabolism</keyword>
<dbReference type="Gene3D" id="1.20.120.1760">
    <property type="match status" value="1"/>
</dbReference>